<dbReference type="GO" id="GO:0000974">
    <property type="term" value="C:Prp19 complex"/>
    <property type="evidence" value="ECO:0007669"/>
    <property type="project" value="EnsemblFungi"/>
</dbReference>
<feature type="region of interest" description="Disordered" evidence="1">
    <location>
        <begin position="88"/>
        <end position="107"/>
    </location>
</feature>
<dbReference type="AlphaFoldDB" id="A0A1G4JIA6"/>
<feature type="compositionally biased region" description="Basic and acidic residues" evidence="1">
    <location>
        <begin position="46"/>
        <end position="56"/>
    </location>
</feature>
<keyword evidence="4" id="KW-1185">Reference proteome</keyword>
<dbReference type="InterPro" id="IPR006568">
    <property type="entry name" value="PSP_pro-rich"/>
</dbReference>
<evidence type="ECO:0000313" key="3">
    <source>
        <dbReference type="EMBL" id="SCU90026.1"/>
    </source>
</evidence>
<dbReference type="PANTHER" id="PTHR12785:SF6">
    <property type="entry name" value="SPLICING FACTOR 3B SUBUNIT 2"/>
    <property type="match status" value="1"/>
</dbReference>
<dbReference type="PANTHER" id="PTHR12785">
    <property type="entry name" value="SPLICING FACTOR 3B"/>
    <property type="match status" value="1"/>
</dbReference>
<feature type="compositionally biased region" description="Basic and acidic residues" evidence="1">
    <location>
        <begin position="434"/>
        <end position="446"/>
    </location>
</feature>
<evidence type="ECO:0000313" key="4">
    <source>
        <dbReference type="Proteomes" id="UP000190274"/>
    </source>
</evidence>
<evidence type="ECO:0000256" key="1">
    <source>
        <dbReference type="SAM" id="MobiDB-lite"/>
    </source>
</evidence>
<dbReference type="InterPro" id="IPR052584">
    <property type="entry name" value="U2_snRNP_Complex_Component"/>
</dbReference>
<dbReference type="Pfam" id="PF04037">
    <property type="entry name" value="DUF382"/>
    <property type="match status" value="1"/>
</dbReference>
<feature type="compositionally biased region" description="Basic and acidic residues" evidence="1">
    <location>
        <begin position="25"/>
        <end position="38"/>
    </location>
</feature>
<name>A0A1G4JIA6_9SACH</name>
<dbReference type="Proteomes" id="UP000190274">
    <property type="component" value="Chromosome F"/>
</dbReference>
<feature type="compositionally biased region" description="Basic residues" evidence="1">
    <location>
        <begin position="1"/>
        <end position="15"/>
    </location>
</feature>
<reference evidence="3 4" key="1">
    <citation type="submission" date="2016-03" db="EMBL/GenBank/DDBJ databases">
        <authorList>
            <person name="Devillers H."/>
        </authorList>
    </citation>
    <scope>NUCLEOTIDE SEQUENCE [LARGE SCALE GENOMIC DNA]</scope>
    <source>
        <strain evidence="3">CBS 10888</strain>
    </source>
</reference>
<evidence type="ECO:0000259" key="2">
    <source>
        <dbReference type="SMART" id="SM00581"/>
    </source>
</evidence>
<dbReference type="Pfam" id="PF04046">
    <property type="entry name" value="PSP"/>
    <property type="match status" value="1"/>
</dbReference>
<accession>A0A1G4JIA6</accession>
<dbReference type="GO" id="GO:0071004">
    <property type="term" value="C:U2-type prespliceosome"/>
    <property type="evidence" value="ECO:0007669"/>
    <property type="project" value="EnsemblFungi"/>
</dbReference>
<organism evidence="3 4">
    <name type="scientific">Lachancea dasiensis</name>
    <dbReference type="NCBI Taxonomy" id="1072105"/>
    <lineage>
        <taxon>Eukaryota</taxon>
        <taxon>Fungi</taxon>
        <taxon>Dikarya</taxon>
        <taxon>Ascomycota</taxon>
        <taxon>Saccharomycotina</taxon>
        <taxon>Saccharomycetes</taxon>
        <taxon>Saccharomycetales</taxon>
        <taxon>Saccharomycetaceae</taxon>
        <taxon>Lachancea</taxon>
    </lineage>
</organism>
<dbReference type="EMBL" id="LT598458">
    <property type="protein sequence ID" value="SCU90026.1"/>
    <property type="molecule type" value="Genomic_DNA"/>
</dbReference>
<dbReference type="SMART" id="SM00581">
    <property type="entry name" value="PSP"/>
    <property type="match status" value="1"/>
</dbReference>
<proteinExistence type="predicted"/>
<dbReference type="OrthoDB" id="10260794at2759"/>
<feature type="compositionally biased region" description="Acidic residues" evidence="1">
    <location>
        <begin position="378"/>
        <end position="388"/>
    </location>
</feature>
<feature type="region of interest" description="Disordered" evidence="1">
    <location>
        <begin position="427"/>
        <end position="446"/>
    </location>
</feature>
<feature type="compositionally biased region" description="Basic and acidic residues" evidence="1">
    <location>
        <begin position="500"/>
        <end position="516"/>
    </location>
</feature>
<gene>
    <name evidence="3" type="ORF">LADA_0F01354G</name>
</gene>
<dbReference type="InterPro" id="IPR007180">
    <property type="entry name" value="DUF382"/>
</dbReference>
<feature type="region of interest" description="Disordered" evidence="1">
    <location>
        <begin position="377"/>
        <end position="417"/>
    </location>
</feature>
<feature type="region of interest" description="Disordered" evidence="1">
    <location>
        <begin position="1"/>
        <end position="61"/>
    </location>
</feature>
<feature type="region of interest" description="Disordered" evidence="1">
    <location>
        <begin position="473"/>
        <end position="516"/>
    </location>
</feature>
<dbReference type="GO" id="GO:0005686">
    <property type="term" value="C:U2 snRNP"/>
    <property type="evidence" value="ECO:0007669"/>
    <property type="project" value="EnsemblFungi"/>
</dbReference>
<feature type="domain" description="PSP proline-rich" evidence="2">
    <location>
        <begin position="294"/>
        <end position="347"/>
    </location>
</feature>
<dbReference type="STRING" id="1266660.A0A1G4JIA6"/>
<feature type="compositionally biased region" description="Basic and acidic residues" evidence="1">
    <location>
        <begin position="397"/>
        <end position="417"/>
    </location>
</feature>
<dbReference type="GO" id="GO:0000245">
    <property type="term" value="P:spliceosomal complex assembly"/>
    <property type="evidence" value="ECO:0007669"/>
    <property type="project" value="EnsemblFungi"/>
</dbReference>
<sequence>MGSSHKRKQRQKAKKSLKDQNSVNSKRDLVKIVDELKAQRQNNIKGTDEGGAKGEEQSENGIIPSNQELGQFEKIFAHFRPGLIENNGTNGAQFTRAGNGDHKQNDNSVNQVATLMGGNTAMGDTDNDSQAISVRKKRQQAKPTLADLKSMVIYPELIQWFDCDGPNPLLLTKIKSSKNVVSVPSHWQLKREYLSGRSVLAKKPFELPDIIRHTNIEEMRNTLPQEATEERSLKESSRARIRPKLGSLDLDYRKLHDAFFKIGRHWKPDYMLPYGDLFYENRNLEDERKWRKMERSLRPGRLSKDLRAALGLPEGKLPPWCSKFNELGMPPSYSDYKVAGVNWDISNLHGDVYGSLESNRESPQDIPLFGQIVHLDSDSDNDIDEGDLNNEQVNTDKSIRTQSVDKDSADKEKQREDAIRAESMKEVLKRRKQNQPERLEGREQKRLYSVIEQKDEGDKSQLTGNSTIYDIGASKRALGEQDSLPYKYPSRLSAAPDSGLEEKDPSETKEKQKFRF</sequence>
<protein>
    <submittedName>
        <fullName evidence="3">LADA_0F01354g1_1</fullName>
    </submittedName>
</protein>